<gene>
    <name evidence="1" type="ORF">K466DRAFT_274038</name>
</gene>
<sequence length="539" mass="59357">MPSVATAVVVNDSADSINVVLNARFVLVVGSPSDTVYVLRGRVPDGIDVVLHSDLVITVSGTMDRAEVDGRAIQNSAIARHLQNYFHVNGEQLGVRIASKIYVDDDDDGKVKFTLSPTRPVLERCSPFLRLSVIELVYACKTPRTHAPPQPESVGVQANHLAEASPAADPFSPHGFLPLVAALDRIVDKFAALHLVRKYPLIFGPWRERFDAEVRVSRNVARAITDIVARSPHTAFRKRCHRLIKAMRKNAVRTSHASADSLRALLSAAIGEEDKDELDDLADAYTSSDNCDVLQQGMERLLQCGVKSKLYKSAASTGVGQGSAKSLDDDFQLSGCLTTSPMTLGPNRDDHDQNARDRVELRFDEDADTMGGSQDPDDLFGVDTDLDDVDLWVSDEAESFRAISAQLEDVDDPWGSSQSTLDVCVLSSWSDSLFIESDYRTPSWTGKTTLCCLHSHLARTPRSPTLPRVLWVTFSLTMKKTTGSTILLSLRLKSVILLARHPMLSRKPPARPIPRRTLVKVSSSPLQPWTWIFAVDRPL</sequence>
<organism evidence="1 2">
    <name type="scientific">Polyporus arcularius HHB13444</name>
    <dbReference type="NCBI Taxonomy" id="1314778"/>
    <lineage>
        <taxon>Eukaryota</taxon>
        <taxon>Fungi</taxon>
        <taxon>Dikarya</taxon>
        <taxon>Basidiomycota</taxon>
        <taxon>Agaricomycotina</taxon>
        <taxon>Agaricomycetes</taxon>
        <taxon>Polyporales</taxon>
        <taxon>Polyporaceae</taxon>
        <taxon>Polyporus</taxon>
    </lineage>
</organism>
<dbReference type="InParanoid" id="A0A5C3PVN8"/>
<evidence type="ECO:0000313" key="2">
    <source>
        <dbReference type="Proteomes" id="UP000308197"/>
    </source>
</evidence>
<dbReference type="EMBL" id="ML211008">
    <property type="protein sequence ID" value="TFK91938.1"/>
    <property type="molecule type" value="Genomic_DNA"/>
</dbReference>
<evidence type="ECO:0000313" key="1">
    <source>
        <dbReference type="EMBL" id="TFK91938.1"/>
    </source>
</evidence>
<protein>
    <submittedName>
        <fullName evidence="1">Uncharacterized protein</fullName>
    </submittedName>
</protein>
<keyword evidence="2" id="KW-1185">Reference proteome</keyword>
<proteinExistence type="predicted"/>
<dbReference type="STRING" id="1314778.A0A5C3PVN8"/>
<reference evidence="1 2" key="1">
    <citation type="journal article" date="2019" name="Nat. Ecol. Evol.">
        <title>Megaphylogeny resolves global patterns of mushroom evolution.</title>
        <authorList>
            <person name="Varga T."/>
            <person name="Krizsan K."/>
            <person name="Foldi C."/>
            <person name="Dima B."/>
            <person name="Sanchez-Garcia M."/>
            <person name="Sanchez-Ramirez S."/>
            <person name="Szollosi G.J."/>
            <person name="Szarkandi J.G."/>
            <person name="Papp V."/>
            <person name="Albert L."/>
            <person name="Andreopoulos W."/>
            <person name="Angelini C."/>
            <person name="Antonin V."/>
            <person name="Barry K.W."/>
            <person name="Bougher N.L."/>
            <person name="Buchanan P."/>
            <person name="Buyck B."/>
            <person name="Bense V."/>
            <person name="Catcheside P."/>
            <person name="Chovatia M."/>
            <person name="Cooper J."/>
            <person name="Damon W."/>
            <person name="Desjardin D."/>
            <person name="Finy P."/>
            <person name="Geml J."/>
            <person name="Haridas S."/>
            <person name="Hughes K."/>
            <person name="Justo A."/>
            <person name="Karasinski D."/>
            <person name="Kautmanova I."/>
            <person name="Kiss B."/>
            <person name="Kocsube S."/>
            <person name="Kotiranta H."/>
            <person name="LaButti K.M."/>
            <person name="Lechner B.E."/>
            <person name="Liimatainen K."/>
            <person name="Lipzen A."/>
            <person name="Lukacs Z."/>
            <person name="Mihaltcheva S."/>
            <person name="Morgado L.N."/>
            <person name="Niskanen T."/>
            <person name="Noordeloos M.E."/>
            <person name="Ohm R.A."/>
            <person name="Ortiz-Santana B."/>
            <person name="Ovrebo C."/>
            <person name="Racz N."/>
            <person name="Riley R."/>
            <person name="Savchenko A."/>
            <person name="Shiryaev A."/>
            <person name="Soop K."/>
            <person name="Spirin V."/>
            <person name="Szebenyi C."/>
            <person name="Tomsovsky M."/>
            <person name="Tulloss R.E."/>
            <person name="Uehling J."/>
            <person name="Grigoriev I.V."/>
            <person name="Vagvolgyi C."/>
            <person name="Papp T."/>
            <person name="Martin F.M."/>
            <person name="Miettinen O."/>
            <person name="Hibbett D.S."/>
            <person name="Nagy L.G."/>
        </authorList>
    </citation>
    <scope>NUCLEOTIDE SEQUENCE [LARGE SCALE GENOMIC DNA]</scope>
    <source>
        <strain evidence="1 2">HHB13444</strain>
    </source>
</reference>
<dbReference type="AlphaFoldDB" id="A0A5C3PVN8"/>
<accession>A0A5C3PVN8</accession>
<name>A0A5C3PVN8_9APHY</name>
<dbReference type="Proteomes" id="UP000308197">
    <property type="component" value="Unassembled WGS sequence"/>
</dbReference>